<feature type="non-terminal residue" evidence="1">
    <location>
        <position position="156"/>
    </location>
</feature>
<gene>
    <name evidence="1" type="primary">Itpripl1_2</name>
    <name evidence="1" type="ORF">OREMEL_R13761</name>
</gene>
<proteinExistence type="predicted"/>
<keyword evidence="2" id="KW-1185">Reference proteome</keyword>
<accession>A0A7L3NKI6</accession>
<evidence type="ECO:0000313" key="2">
    <source>
        <dbReference type="Proteomes" id="UP000579904"/>
    </source>
</evidence>
<dbReference type="Proteomes" id="UP000579904">
    <property type="component" value="Unassembled WGS sequence"/>
</dbReference>
<dbReference type="OrthoDB" id="9390510at2759"/>
<dbReference type="EMBL" id="VZUB01035246">
    <property type="protein sequence ID" value="NXU79457.1"/>
    <property type="molecule type" value="Genomic_DNA"/>
</dbReference>
<reference evidence="1 2" key="1">
    <citation type="submission" date="2019-09" db="EMBL/GenBank/DDBJ databases">
        <title>Bird 10,000 Genomes (B10K) Project - Family phase.</title>
        <authorList>
            <person name="Zhang G."/>
        </authorList>
    </citation>
    <scope>NUCLEOTIDE SEQUENCE [LARGE SCALE GENOMIC DNA]</scope>
    <source>
        <strain evidence="1">OUT-0002</strain>
    </source>
</reference>
<protein>
    <submittedName>
        <fullName evidence="1">IPIL1 protein</fullName>
    </submittedName>
</protein>
<feature type="non-terminal residue" evidence="1">
    <location>
        <position position="1"/>
    </location>
</feature>
<name>A0A7L3NKI6_9AVES</name>
<organism evidence="1 2">
    <name type="scientific">Oreotrochilus melanogaster</name>
    <dbReference type="NCBI Taxonomy" id="689266"/>
    <lineage>
        <taxon>Eukaryota</taxon>
        <taxon>Metazoa</taxon>
        <taxon>Chordata</taxon>
        <taxon>Craniata</taxon>
        <taxon>Vertebrata</taxon>
        <taxon>Euteleostomi</taxon>
        <taxon>Archelosauria</taxon>
        <taxon>Archosauria</taxon>
        <taxon>Dinosauria</taxon>
        <taxon>Saurischia</taxon>
        <taxon>Theropoda</taxon>
        <taxon>Coelurosauria</taxon>
        <taxon>Aves</taxon>
        <taxon>Neognathae</taxon>
        <taxon>Neoaves</taxon>
        <taxon>Strisores</taxon>
        <taxon>Apodiformes</taxon>
        <taxon>Trochilidae</taxon>
        <taxon>Oreotrochilus</taxon>
    </lineage>
</organism>
<dbReference type="AlphaFoldDB" id="A0A7L3NKI6"/>
<comment type="caution">
    <text evidence="1">The sequence shown here is derived from an EMBL/GenBank/DDBJ whole genome shotgun (WGS) entry which is preliminary data.</text>
</comment>
<evidence type="ECO:0000313" key="1">
    <source>
        <dbReference type="EMBL" id="NXU79457.1"/>
    </source>
</evidence>
<sequence>WRVQENTITYTLPVFLQPPPGHSFRLQMDTTGQLPAGHRNVIHVGLECTCWRDQLLGSISCFLHHPTSKLPGDQSSDLLRTLCTRSCLDLKKIACWARLLVRSAWLLLPQSHRCQLTVLPSSHSCMFQLTGISEVNIFTEMIFGVQRGSSVTCLSQ</sequence>